<dbReference type="Proteomes" id="UP000024635">
    <property type="component" value="Unassembled WGS sequence"/>
</dbReference>
<gene>
    <name evidence="2" type="primary">Acey_s0060.g3104</name>
    <name evidence="2" type="ORF">Y032_0060g3104</name>
</gene>
<accession>A0A016U467</accession>
<dbReference type="EMBL" id="JARK01001396">
    <property type="protein sequence ID" value="EYC09418.1"/>
    <property type="molecule type" value="Genomic_DNA"/>
</dbReference>
<evidence type="ECO:0000313" key="2">
    <source>
        <dbReference type="EMBL" id="EYC09418.1"/>
    </source>
</evidence>
<evidence type="ECO:0000313" key="3">
    <source>
        <dbReference type="Proteomes" id="UP000024635"/>
    </source>
</evidence>
<evidence type="ECO:0000256" key="1">
    <source>
        <dbReference type="SAM" id="SignalP"/>
    </source>
</evidence>
<feature type="signal peptide" evidence="1">
    <location>
        <begin position="1"/>
        <end position="27"/>
    </location>
</feature>
<name>A0A016U467_9BILA</name>
<organism evidence="2 3">
    <name type="scientific">Ancylostoma ceylanicum</name>
    <dbReference type="NCBI Taxonomy" id="53326"/>
    <lineage>
        <taxon>Eukaryota</taxon>
        <taxon>Metazoa</taxon>
        <taxon>Ecdysozoa</taxon>
        <taxon>Nematoda</taxon>
        <taxon>Chromadorea</taxon>
        <taxon>Rhabditida</taxon>
        <taxon>Rhabditina</taxon>
        <taxon>Rhabditomorpha</taxon>
        <taxon>Strongyloidea</taxon>
        <taxon>Ancylostomatidae</taxon>
        <taxon>Ancylostomatinae</taxon>
        <taxon>Ancylostoma</taxon>
    </lineage>
</organism>
<keyword evidence="3" id="KW-1185">Reference proteome</keyword>
<protein>
    <submittedName>
        <fullName evidence="2">Uncharacterized protein</fullName>
    </submittedName>
</protein>
<dbReference type="AlphaFoldDB" id="A0A016U467"/>
<sequence>MLASAVINTVCLFVVLAITVTTGHVEATTLTDNLGRRCTKGNRPSISNNKECEEKISFILTALRFRTLWAYLTSPETPPEPDWVNEYLPPARAPLPEAAAPAVDVQPLRERVQKAQHLIEPDWVNAHLPLAQIPLPGFIEAKVIDRIEAMDWGGQSEAIVVM</sequence>
<comment type="caution">
    <text evidence="2">The sequence shown here is derived from an EMBL/GenBank/DDBJ whole genome shotgun (WGS) entry which is preliminary data.</text>
</comment>
<feature type="chain" id="PRO_5001488804" evidence="1">
    <location>
        <begin position="28"/>
        <end position="162"/>
    </location>
</feature>
<reference evidence="3" key="1">
    <citation type="journal article" date="2015" name="Nat. Genet.">
        <title>The genome and transcriptome of the zoonotic hookworm Ancylostoma ceylanicum identify infection-specific gene families.</title>
        <authorList>
            <person name="Schwarz E.M."/>
            <person name="Hu Y."/>
            <person name="Antoshechkin I."/>
            <person name="Miller M.M."/>
            <person name="Sternberg P.W."/>
            <person name="Aroian R.V."/>
        </authorList>
    </citation>
    <scope>NUCLEOTIDE SEQUENCE</scope>
    <source>
        <strain evidence="3">HY135</strain>
    </source>
</reference>
<keyword evidence="1" id="KW-0732">Signal</keyword>
<proteinExistence type="predicted"/>